<dbReference type="RefSeq" id="WP_167300993.1">
    <property type="nucleotide sequence ID" value="NZ_JAASQV010000004.1"/>
</dbReference>
<dbReference type="Pfam" id="PF16670">
    <property type="entry name" value="PI-PLC-C1"/>
    <property type="match status" value="1"/>
</dbReference>
<dbReference type="InterPro" id="IPR032075">
    <property type="entry name" value="PI-PLC-C1"/>
</dbReference>
<comment type="caution">
    <text evidence="2">The sequence shown here is derived from an EMBL/GenBank/DDBJ whole genome shotgun (WGS) entry which is preliminary data.</text>
</comment>
<dbReference type="GO" id="GO:0008081">
    <property type="term" value="F:phosphoric diester hydrolase activity"/>
    <property type="evidence" value="ECO:0007669"/>
    <property type="project" value="InterPro"/>
</dbReference>
<evidence type="ECO:0000313" key="3">
    <source>
        <dbReference type="Proteomes" id="UP000564677"/>
    </source>
</evidence>
<accession>A0A7X5V2E7</accession>
<dbReference type="CDD" id="cd08589">
    <property type="entry name" value="PI-PLCc_SaPLC1_like"/>
    <property type="match status" value="1"/>
</dbReference>
<keyword evidence="3" id="KW-1185">Reference proteome</keyword>
<feature type="chain" id="PRO_5030920706" description="Calcium-dependent phosphoinositide phospholipase C" evidence="1">
    <location>
        <begin position="21"/>
        <end position="407"/>
    </location>
</feature>
<name>A0A7X5V2E7_9SPHN</name>
<evidence type="ECO:0000313" key="2">
    <source>
        <dbReference type="EMBL" id="NIJ66664.1"/>
    </source>
</evidence>
<dbReference type="GO" id="GO:0006629">
    <property type="term" value="P:lipid metabolic process"/>
    <property type="evidence" value="ECO:0007669"/>
    <property type="project" value="InterPro"/>
</dbReference>
<proteinExistence type="predicted"/>
<dbReference type="InterPro" id="IPR017946">
    <property type="entry name" value="PLC-like_Pdiesterase_TIM-brl"/>
</dbReference>
<dbReference type="Proteomes" id="UP000564677">
    <property type="component" value="Unassembled WGS sequence"/>
</dbReference>
<keyword evidence="1" id="KW-0732">Signal</keyword>
<protein>
    <recommendedName>
        <fullName evidence="4">Calcium-dependent phosphoinositide phospholipase C</fullName>
    </recommendedName>
</protein>
<organism evidence="2 3">
    <name type="scientific">Sphingomonas leidyi</name>
    <dbReference type="NCBI Taxonomy" id="68569"/>
    <lineage>
        <taxon>Bacteria</taxon>
        <taxon>Pseudomonadati</taxon>
        <taxon>Pseudomonadota</taxon>
        <taxon>Alphaproteobacteria</taxon>
        <taxon>Sphingomonadales</taxon>
        <taxon>Sphingomonadaceae</taxon>
        <taxon>Sphingomonas</taxon>
    </lineage>
</organism>
<sequence length="407" mass="44458">MKKFATGLGLIAACAAGAIATCGAAQEAPRTGEVRLNEIQVIGTHNSYAQGVDPQLLAMVDALLGPKLAAFAKAMPEKMKADWQEYHPNFTSMSEGLNYRYTTLTDQLDAGMRSLEIDINNDPQGGRYARPAGLAALRAKGVKDSQMLPYDTTDMEKPGLKVFHVADLDVRSSCNLFTRCLKQLRAWSDAHPDHAPIFILVEAKSDALPIFPNATPPLAFDRAAFDEMDQSIFREIGRDKLVTPDDVRGHHPTLEAGVLAHNWPMLAKSRGKFVFLLLTAMDPKALAAYHAGRENLEGRAAFLRATPGQSYAAFLLLDNADVRAREIPERVKQGYLVRARADIETYEAKVDDPGRANRAFASGAQIVSTDFYKPGNAYGTNYVVRLPGGGEARCNPVNAPKACRLQR</sequence>
<dbReference type="EMBL" id="JAASQV010000004">
    <property type="protein sequence ID" value="NIJ66664.1"/>
    <property type="molecule type" value="Genomic_DNA"/>
</dbReference>
<evidence type="ECO:0008006" key="4">
    <source>
        <dbReference type="Google" id="ProtNLM"/>
    </source>
</evidence>
<dbReference type="SUPFAM" id="SSF51695">
    <property type="entry name" value="PLC-like phosphodiesterases"/>
    <property type="match status" value="1"/>
</dbReference>
<dbReference type="Gene3D" id="3.20.20.190">
    <property type="entry name" value="Phosphatidylinositol (PI) phosphodiesterase"/>
    <property type="match status" value="1"/>
</dbReference>
<gene>
    <name evidence="2" type="ORF">FHR20_003640</name>
</gene>
<reference evidence="2 3" key="1">
    <citation type="submission" date="2020-03" db="EMBL/GenBank/DDBJ databases">
        <title>Genomic Encyclopedia of Type Strains, Phase IV (KMG-IV): sequencing the most valuable type-strain genomes for metagenomic binning, comparative biology and taxonomic classification.</title>
        <authorList>
            <person name="Goeker M."/>
        </authorList>
    </citation>
    <scope>NUCLEOTIDE SEQUENCE [LARGE SCALE GENOMIC DNA]</scope>
    <source>
        <strain evidence="2 3">DSM 4733</strain>
    </source>
</reference>
<evidence type="ECO:0000256" key="1">
    <source>
        <dbReference type="SAM" id="SignalP"/>
    </source>
</evidence>
<dbReference type="AlphaFoldDB" id="A0A7X5V2E7"/>
<feature type="signal peptide" evidence="1">
    <location>
        <begin position="1"/>
        <end position="20"/>
    </location>
</feature>